<evidence type="ECO:0000256" key="1">
    <source>
        <dbReference type="ARBA" id="ARBA00022723"/>
    </source>
</evidence>
<comment type="caution">
    <text evidence="3">The sequence shown here is derived from an EMBL/GenBank/DDBJ whole genome shotgun (WGS) entry which is preliminary data.</text>
</comment>
<name>A0A0C1L889_9BACT</name>
<dbReference type="CDD" id="cd00158">
    <property type="entry name" value="RHOD"/>
    <property type="match status" value="1"/>
</dbReference>
<dbReference type="EMBL" id="JSVC01000004">
    <property type="protein sequence ID" value="KIC95826.1"/>
    <property type="molecule type" value="Genomic_DNA"/>
</dbReference>
<dbReference type="PANTHER" id="PTHR43084:SF1">
    <property type="entry name" value="PERSULFIDE DIOXYGENASE ETHE1, MITOCHONDRIAL"/>
    <property type="match status" value="1"/>
</dbReference>
<dbReference type="InterPro" id="IPR001279">
    <property type="entry name" value="Metallo-B-lactamas"/>
</dbReference>
<feature type="domain" description="Rhodanese" evidence="2">
    <location>
        <begin position="272"/>
        <end position="361"/>
    </location>
</feature>
<organism evidence="3 4">
    <name type="scientific">Flavihumibacter solisilvae</name>
    <dbReference type="NCBI Taxonomy" id="1349421"/>
    <lineage>
        <taxon>Bacteria</taxon>
        <taxon>Pseudomonadati</taxon>
        <taxon>Bacteroidota</taxon>
        <taxon>Chitinophagia</taxon>
        <taxon>Chitinophagales</taxon>
        <taxon>Chitinophagaceae</taxon>
        <taxon>Flavihumibacter</taxon>
    </lineage>
</organism>
<dbReference type="Proteomes" id="UP000031408">
    <property type="component" value="Unassembled WGS sequence"/>
</dbReference>
<dbReference type="PROSITE" id="PS50206">
    <property type="entry name" value="RHODANESE_3"/>
    <property type="match status" value="2"/>
</dbReference>
<dbReference type="GO" id="GO:0016740">
    <property type="term" value="F:transferase activity"/>
    <property type="evidence" value="ECO:0007669"/>
    <property type="project" value="UniProtKB-KW"/>
</dbReference>
<dbReference type="SMART" id="SM00849">
    <property type="entry name" value="Lactamase_B"/>
    <property type="match status" value="1"/>
</dbReference>
<evidence type="ECO:0000313" key="4">
    <source>
        <dbReference type="Proteomes" id="UP000031408"/>
    </source>
</evidence>
<dbReference type="InterPro" id="IPR036866">
    <property type="entry name" value="RibonucZ/Hydroxyglut_hydro"/>
</dbReference>
<keyword evidence="3" id="KW-0808">Transferase</keyword>
<dbReference type="AlphaFoldDB" id="A0A0C1L889"/>
<dbReference type="Gene3D" id="3.40.250.10">
    <property type="entry name" value="Rhodanese-like domain"/>
    <property type="match status" value="2"/>
</dbReference>
<dbReference type="OrthoDB" id="9784009at2"/>
<protein>
    <submittedName>
        <fullName evidence="3">Sulfurtransferase</fullName>
    </submittedName>
</protein>
<dbReference type="RefSeq" id="WP_039137464.1">
    <property type="nucleotide sequence ID" value="NZ_JSVC01000004.1"/>
</dbReference>
<gene>
    <name evidence="3" type="ORF">OI18_04115</name>
</gene>
<dbReference type="GO" id="GO:0070813">
    <property type="term" value="P:hydrogen sulfide metabolic process"/>
    <property type="evidence" value="ECO:0007669"/>
    <property type="project" value="TreeGrafter"/>
</dbReference>
<keyword evidence="1" id="KW-0479">Metal-binding</keyword>
<dbReference type="CDD" id="cd07724">
    <property type="entry name" value="POD-like_MBL-fold"/>
    <property type="match status" value="1"/>
</dbReference>
<dbReference type="InterPro" id="IPR051682">
    <property type="entry name" value="Mito_Persulfide_Diox"/>
</dbReference>
<dbReference type="Pfam" id="PF00581">
    <property type="entry name" value="Rhodanese"/>
    <property type="match status" value="2"/>
</dbReference>
<dbReference type="Pfam" id="PF00753">
    <property type="entry name" value="Lactamase_B"/>
    <property type="match status" value="1"/>
</dbReference>
<proteinExistence type="predicted"/>
<dbReference type="GO" id="GO:0050313">
    <property type="term" value="F:sulfur dioxygenase activity"/>
    <property type="evidence" value="ECO:0007669"/>
    <property type="project" value="InterPro"/>
</dbReference>
<dbReference type="SMART" id="SM00450">
    <property type="entry name" value="RHOD"/>
    <property type="match status" value="1"/>
</dbReference>
<evidence type="ECO:0000259" key="2">
    <source>
        <dbReference type="PROSITE" id="PS50206"/>
    </source>
</evidence>
<dbReference type="InterPro" id="IPR044528">
    <property type="entry name" value="POD-like_MBL-fold"/>
</dbReference>
<dbReference type="PANTHER" id="PTHR43084">
    <property type="entry name" value="PERSULFIDE DIOXYGENASE ETHE1"/>
    <property type="match status" value="1"/>
</dbReference>
<dbReference type="InterPro" id="IPR036873">
    <property type="entry name" value="Rhodanese-like_dom_sf"/>
</dbReference>
<dbReference type="SUPFAM" id="SSF56281">
    <property type="entry name" value="Metallo-hydrolase/oxidoreductase"/>
    <property type="match status" value="1"/>
</dbReference>
<dbReference type="Gene3D" id="3.60.15.10">
    <property type="entry name" value="Ribonuclease Z/Hydroxyacylglutathione hydrolase-like"/>
    <property type="match status" value="1"/>
</dbReference>
<evidence type="ECO:0000313" key="3">
    <source>
        <dbReference type="EMBL" id="KIC95826.1"/>
    </source>
</evidence>
<dbReference type="GO" id="GO:0046872">
    <property type="term" value="F:metal ion binding"/>
    <property type="evidence" value="ECO:0007669"/>
    <property type="project" value="UniProtKB-KW"/>
</dbReference>
<reference evidence="3 4" key="1">
    <citation type="submission" date="2014-11" db="EMBL/GenBank/DDBJ databases">
        <title>Genome sequence of Flavihumibacter solisilvae 3-3.</title>
        <authorList>
            <person name="Zhou G."/>
            <person name="Li M."/>
            <person name="Wang G."/>
        </authorList>
    </citation>
    <scope>NUCLEOTIDE SEQUENCE [LARGE SCALE GENOMIC DNA]</scope>
    <source>
        <strain evidence="3 4">3-3</strain>
    </source>
</reference>
<dbReference type="SUPFAM" id="SSF52821">
    <property type="entry name" value="Rhodanese/Cell cycle control phosphatase"/>
    <property type="match status" value="2"/>
</dbReference>
<sequence>MKIRQWEDKGLAQFSYAILSECENKIVLVDPSRDPQPYLDYAKENDAMIIGIIETHPHADFVSSHLELHNLTGAAIYTHSLVKPLYPFIAFDEGVDITFGKIRLYSLHTPGHSPDSICIVLEHDGKPNSVFTGDTLFIGDCGRPDLRESAGNLTATRESLAVQMYHSLRTKLATLPDNVIVYPAHGAGTLCGKSLSNATSSTIGQEKETNWSLQSLSEKEFVKQLLADQPFVPAYFPFSVEQNRNGLPSFRESVNSVPRNSAIRNPADISRLDPQTWIIDARDEASYKMGHLPHSINLMEGERFETWLGSMISPGEKFYLAASSSEQLERLIQRAAAIGYESQIREAFLVQYGEETLPELDLESFRKSADNYTVVDVRNEAEVKKNRIFPGSISIPLGELRNRVAEVPTGKPVVVHCAGGYRSAAASSFIHSYLKGRTNVFDLSESIREF</sequence>
<dbReference type="GO" id="GO:0006749">
    <property type="term" value="P:glutathione metabolic process"/>
    <property type="evidence" value="ECO:0007669"/>
    <property type="project" value="InterPro"/>
</dbReference>
<keyword evidence="4" id="KW-1185">Reference proteome</keyword>
<feature type="domain" description="Rhodanese" evidence="2">
    <location>
        <begin position="368"/>
        <end position="450"/>
    </location>
</feature>
<accession>A0A0C1L889</accession>
<dbReference type="InterPro" id="IPR001763">
    <property type="entry name" value="Rhodanese-like_dom"/>
</dbReference>
<dbReference type="STRING" id="1349421.OI18_04115"/>